<dbReference type="GeneID" id="22913879"/>
<name>A0A023B3N0_GRENI</name>
<evidence type="ECO:0000256" key="1">
    <source>
        <dbReference type="SAM" id="MobiDB-lite"/>
    </source>
</evidence>
<dbReference type="VEuPathDB" id="CryptoDB:GNI_109570"/>
<organism evidence="2 3">
    <name type="scientific">Gregarina niphandrodes</name>
    <name type="common">Septate eugregarine</name>
    <dbReference type="NCBI Taxonomy" id="110365"/>
    <lineage>
        <taxon>Eukaryota</taxon>
        <taxon>Sar</taxon>
        <taxon>Alveolata</taxon>
        <taxon>Apicomplexa</taxon>
        <taxon>Conoidasida</taxon>
        <taxon>Gregarinasina</taxon>
        <taxon>Eugregarinorida</taxon>
        <taxon>Gregarinidae</taxon>
        <taxon>Gregarina</taxon>
    </lineage>
</organism>
<comment type="caution">
    <text evidence="2">The sequence shown here is derived from an EMBL/GenBank/DDBJ whole genome shotgun (WGS) entry which is preliminary data.</text>
</comment>
<evidence type="ECO:0000313" key="3">
    <source>
        <dbReference type="Proteomes" id="UP000019763"/>
    </source>
</evidence>
<gene>
    <name evidence="2" type="ORF">GNI_109570</name>
</gene>
<proteinExistence type="predicted"/>
<keyword evidence="3" id="KW-1185">Reference proteome</keyword>
<protein>
    <submittedName>
        <fullName evidence="2">Uncharacterized protein</fullName>
    </submittedName>
</protein>
<feature type="region of interest" description="Disordered" evidence="1">
    <location>
        <begin position="262"/>
        <end position="281"/>
    </location>
</feature>
<reference evidence="2" key="1">
    <citation type="submission" date="2013-12" db="EMBL/GenBank/DDBJ databases">
        <authorList>
            <person name="Omoto C.K."/>
            <person name="Sibley D."/>
            <person name="Venepally P."/>
            <person name="Hadjithomas M."/>
            <person name="Karamycheva S."/>
            <person name="Brunk B."/>
            <person name="Roos D."/>
            <person name="Caler E."/>
            <person name="Lorenzi H."/>
        </authorList>
    </citation>
    <scope>NUCLEOTIDE SEQUENCE</scope>
</reference>
<evidence type="ECO:0000313" key="2">
    <source>
        <dbReference type="EMBL" id="EZG55697.1"/>
    </source>
</evidence>
<accession>A0A023B3N0</accession>
<sequence length="281" mass="31282">MRTATGANTSKISQELLAALLTGEGIQPELDDDVGARLLVVGDKGKDRANALVLAPEVKLRRLDIQLDGSKDGSRQFDLCKDSSRFRVFWSPEAPAPYTESLVFRDVKRFMKTVKDTSENSVKDNSMRVVDGSEAPKLLMEQGRSESDKVWMDVFGAVESKLVSYFHNELLETPDGKLEVFASKKLTARKLQVLQPVVPEGWKDVMRRATIDLDRFDIESVRVRPTCHSLMWKRGASRCVSASDRRVPVQAIGEWSSKHVCFPDGNGPDGNGPDGNEPEFL</sequence>
<dbReference type="RefSeq" id="XP_011131459.1">
    <property type="nucleotide sequence ID" value="XM_011133157.1"/>
</dbReference>
<dbReference type="AlphaFoldDB" id="A0A023B3N0"/>
<dbReference type="EMBL" id="AFNH02000818">
    <property type="protein sequence ID" value="EZG55697.1"/>
    <property type="molecule type" value="Genomic_DNA"/>
</dbReference>
<dbReference type="Proteomes" id="UP000019763">
    <property type="component" value="Unassembled WGS sequence"/>
</dbReference>